<dbReference type="NCBIfam" id="TIGR02532">
    <property type="entry name" value="IV_pilin_GFxxxE"/>
    <property type="match status" value="1"/>
</dbReference>
<dbReference type="RefSeq" id="WP_048497775.1">
    <property type="nucleotide sequence ID" value="NZ_LFBU01000002.1"/>
</dbReference>
<protein>
    <submittedName>
        <fullName evidence="2">Prepilin-type N-terminal cleavage/methylation domain</fullName>
    </submittedName>
</protein>
<dbReference type="OrthoDB" id="9788802at2"/>
<sequence>MSRQSGYTLIELIMVIVLLSIVATVSVRFVGLSTQGALDTSTRQLRALRSVVISEQLTRELREAFPLSVRTNGSCIEWLPLEAGTNYLQRTRGPNFDEIEIAAFAQPPSTGNTRAVIYGYGTGTDDLYTASDPGPVSSTVSAIDNTGSPATITLSSSHRFNTNSPARRLFVVGEPVSVCQSGHFLYRYSGYSPTASQPEPPSVASTGKREVLAASLTGTVDFRVLPATLQRAAVVQFTFELESPDGEETTTVSQEVQIRNVP</sequence>
<dbReference type="InterPro" id="IPR012902">
    <property type="entry name" value="N_methyl_site"/>
</dbReference>
<dbReference type="EMBL" id="LFBU01000002">
    <property type="protein sequence ID" value="KMQ73542.1"/>
    <property type="molecule type" value="Genomic_DNA"/>
</dbReference>
<evidence type="ECO:0000256" key="1">
    <source>
        <dbReference type="SAM" id="Phobius"/>
    </source>
</evidence>
<accession>A0A0J7J5U0</accession>
<keyword evidence="3" id="KW-1185">Reference proteome</keyword>
<organism evidence="2 3">
    <name type="scientific">Marinobacter subterrani</name>
    <dbReference type="NCBI Taxonomy" id="1658765"/>
    <lineage>
        <taxon>Bacteria</taxon>
        <taxon>Pseudomonadati</taxon>
        <taxon>Pseudomonadota</taxon>
        <taxon>Gammaproteobacteria</taxon>
        <taxon>Pseudomonadales</taxon>
        <taxon>Marinobacteraceae</taxon>
        <taxon>Marinobacter</taxon>
    </lineage>
</organism>
<feature type="transmembrane region" description="Helical" evidence="1">
    <location>
        <begin position="12"/>
        <end position="31"/>
    </location>
</feature>
<dbReference type="Proteomes" id="UP000036102">
    <property type="component" value="Unassembled WGS sequence"/>
</dbReference>
<keyword evidence="1" id="KW-0472">Membrane</keyword>
<evidence type="ECO:0000313" key="3">
    <source>
        <dbReference type="Proteomes" id="UP000036102"/>
    </source>
</evidence>
<dbReference type="STRING" id="1658765.Msub_20754"/>
<comment type="caution">
    <text evidence="2">The sequence shown here is derived from an EMBL/GenBank/DDBJ whole genome shotgun (WGS) entry which is preliminary data.</text>
</comment>
<reference evidence="2 3" key="1">
    <citation type="submission" date="2015-06" db="EMBL/GenBank/DDBJ databases">
        <title>Marinobacter subterrani, a genetically tractable neutrophilic iron-oxidizing strain isolated from the Soudan Iron Mine.</title>
        <authorList>
            <person name="Bonis B.M."/>
            <person name="Gralnick J.A."/>
        </authorList>
    </citation>
    <scope>NUCLEOTIDE SEQUENCE [LARGE SCALE GENOMIC DNA]</scope>
    <source>
        <strain evidence="2 3">JG233</strain>
    </source>
</reference>
<dbReference type="PROSITE" id="PS00409">
    <property type="entry name" value="PROKAR_NTER_METHYL"/>
    <property type="match status" value="1"/>
</dbReference>
<keyword evidence="1" id="KW-0812">Transmembrane</keyword>
<evidence type="ECO:0000313" key="2">
    <source>
        <dbReference type="EMBL" id="KMQ73542.1"/>
    </source>
</evidence>
<dbReference type="Pfam" id="PF07963">
    <property type="entry name" value="N_methyl"/>
    <property type="match status" value="1"/>
</dbReference>
<proteinExistence type="predicted"/>
<keyword evidence="1" id="KW-1133">Transmembrane helix</keyword>
<dbReference type="AlphaFoldDB" id="A0A0J7J5U0"/>
<gene>
    <name evidence="2" type="ORF">Msub_20754</name>
</gene>
<dbReference type="PATRIC" id="fig|1658765.3.peg.4017"/>
<name>A0A0J7J5U0_9GAMM</name>